<evidence type="ECO:0000256" key="2">
    <source>
        <dbReference type="ARBA" id="ARBA00022692"/>
    </source>
</evidence>
<dbReference type="InterPro" id="IPR052337">
    <property type="entry name" value="SAT4-like"/>
</dbReference>
<gene>
    <name evidence="9" type="ORF">B0J11DRAFT_504287</name>
</gene>
<comment type="similarity">
    <text evidence="5">Belongs to the SAT4 family.</text>
</comment>
<comment type="caution">
    <text evidence="9">The sequence shown here is derived from an EMBL/GenBank/DDBJ whole genome shotgun (WGS) entry which is preliminary data.</text>
</comment>
<name>A0A9P9E429_9PLEO</name>
<sequence>MEFSMAPLDLSRPVATPPEGIDSNFTNPENKAILAYTTVIAAIVLVTFFTWFRIGVKFFVVKALHLEDYLMPIAWLTALVHFAAGLVLWDFAPIIHSWDISLLTFSKYLIHFRLSWIFYNLSIALIKVSMLIQVLRIFVPRGSQSRTYYVVHSLIWITTAYYTIMLFLMVFTCQPISKLWTPWKKGTCMKIGAMSVTTACFNVVTDLAILVIAQRVIWKVLSRDKEKRIRLSLVFCAGIIPCIFSALCLYYNYLEMEGGDFVHDSALMALACYGEIVSGMFVLFLPVLPRFYSHVKQSVSQTPRPSKPKPLEQSTTTQDMVTETQTKPNERPARMVWRISTLRDIHGDAHDASDDDSRLWRKSADILAMGSLESDMSYLASSAESSRHARENL</sequence>
<evidence type="ECO:0000313" key="10">
    <source>
        <dbReference type="Proteomes" id="UP000700596"/>
    </source>
</evidence>
<dbReference type="InterPro" id="IPR049326">
    <property type="entry name" value="Rhodopsin_dom_fungi"/>
</dbReference>
<proteinExistence type="inferred from homology"/>
<feature type="transmembrane region" description="Helical" evidence="7">
    <location>
        <begin position="33"/>
        <end position="52"/>
    </location>
</feature>
<evidence type="ECO:0000256" key="3">
    <source>
        <dbReference type="ARBA" id="ARBA00022989"/>
    </source>
</evidence>
<reference evidence="9" key="1">
    <citation type="journal article" date="2021" name="Nat. Commun.">
        <title>Genetic determinants of endophytism in the Arabidopsis root mycobiome.</title>
        <authorList>
            <person name="Mesny F."/>
            <person name="Miyauchi S."/>
            <person name="Thiergart T."/>
            <person name="Pickel B."/>
            <person name="Atanasova L."/>
            <person name="Karlsson M."/>
            <person name="Huettel B."/>
            <person name="Barry K.W."/>
            <person name="Haridas S."/>
            <person name="Chen C."/>
            <person name="Bauer D."/>
            <person name="Andreopoulos W."/>
            <person name="Pangilinan J."/>
            <person name="LaButti K."/>
            <person name="Riley R."/>
            <person name="Lipzen A."/>
            <person name="Clum A."/>
            <person name="Drula E."/>
            <person name="Henrissat B."/>
            <person name="Kohler A."/>
            <person name="Grigoriev I.V."/>
            <person name="Martin F.M."/>
            <person name="Hacquard S."/>
        </authorList>
    </citation>
    <scope>NUCLEOTIDE SEQUENCE</scope>
    <source>
        <strain evidence="9">MPI-CAGE-CH-0243</strain>
    </source>
</reference>
<keyword evidence="3 7" id="KW-1133">Transmembrane helix</keyword>
<feature type="transmembrane region" description="Helical" evidence="7">
    <location>
        <begin position="233"/>
        <end position="254"/>
    </location>
</feature>
<evidence type="ECO:0000256" key="4">
    <source>
        <dbReference type="ARBA" id="ARBA00023136"/>
    </source>
</evidence>
<dbReference type="OrthoDB" id="4682787at2759"/>
<keyword evidence="2 7" id="KW-0812">Transmembrane</keyword>
<organism evidence="9 10">
    <name type="scientific">Dendryphion nanum</name>
    <dbReference type="NCBI Taxonomy" id="256645"/>
    <lineage>
        <taxon>Eukaryota</taxon>
        <taxon>Fungi</taxon>
        <taxon>Dikarya</taxon>
        <taxon>Ascomycota</taxon>
        <taxon>Pezizomycotina</taxon>
        <taxon>Dothideomycetes</taxon>
        <taxon>Pleosporomycetidae</taxon>
        <taxon>Pleosporales</taxon>
        <taxon>Torulaceae</taxon>
        <taxon>Dendryphion</taxon>
    </lineage>
</organism>
<dbReference type="Pfam" id="PF20684">
    <property type="entry name" value="Fung_rhodopsin"/>
    <property type="match status" value="1"/>
</dbReference>
<feature type="transmembrane region" description="Helical" evidence="7">
    <location>
        <begin position="73"/>
        <end position="96"/>
    </location>
</feature>
<feature type="domain" description="Rhodopsin" evidence="8">
    <location>
        <begin position="53"/>
        <end position="288"/>
    </location>
</feature>
<accession>A0A9P9E429</accession>
<evidence type="ECO:0000256" key="5">
    <source>
        <dbReference type="ARBA" id="ARBA00038359"/>
    </source>
</evidence>
<protein>
    <recommendedName>
        <fullName evidence="8">Rhodopsin domain-containing protein</fullName>
    </recommendedName>
</protein>
<feature type="compositionally biased region" description="Low complexity" evidence="6">
    <location>
        <begin position="313"/>
        <end position="326"/>
    </location>
</feature>
<evidence type="ECO:0000256" key="6">
    <source>
        <dbReference type="SAM" id="MobiDB-lite"/>
    </source>
</evidence>
<evidence type="ECO:0000313" key="9">
    <source>
        <dbReference type="EMBL" id="KAH7130508.1"/>
    </source>
</evidence>
<dbReference type="EMBL" id="JAGMWT010000004">
    <property type="protein sequence ID" value="KAH7130508.1"/>
    <property type="molecule type" value="Genomic_DNA"/>
</dbReference>
<dbReference type="PANTHER" id="PTHR33048:SF158">
    <property type="entry name" value="MEMBRANE PROTEIN PTH11-LIKE, PUTATIVE-RELATED"/>
    <property type="match status" value="1"/>
</dbReference>
<dbReference type="PANTHER" id="PTHR33048">
    <property type="entry name" value="PTH11-LIKE INTEGRAL MEMBRANE PROTEIN (AFU_ORTHOLOGUE AFUA_5G11245)"/>
    <property type="match status" value="1"/>
</dbReference>
<keyword evidence="4 7" id="KW-0472">Membrane</keyword>
<feature type="transmembrane region" description="Helical" evidence="7">
    <location>
        <begin position="191"/>
        <end position="213"/>
    </location>
</feature>
<dbReference type="AlphaFoldDB" id="A0A9P9E429"/>
<dbReference type="Proteomes" id="UP000700596">
    <property type="component" value="Unassembled WGS sequence"/>
</dbReference>
<feature type="transmembrane region" description="Helical" evidence="7">
    <location>
        <begin position="266"/>
        <end position="288"/>
    </location>
</feature>
<feature type="transmembrane region" description="Helical" evidence="7">
    <location>
        <begin position="147"/>
        <end position="171"/>
    </location>
</feature>
<feature type="transmembrane region" description="Helical" evidence="7">
    <location>
        <begin position="116"/>
        <end position="135"/>
    </location>
</feature>
<keyword evidence="10" id="KW-1185">Reference proteome</keyword>
<evidence type="ECO:0000256" key="7">
    <source>
        <dbReference type="SAM" id="Phobius"/>
    </source>
</evidence>
<comment type="subcellular location">
    <subcellularLocation>
        <location evidence="1">Membrane</location>
        <topology evidence="1">Multi-pass membrane protein</topology>
    </subcellularLocation>
</comment>
<dbReference type="GO" id="GO:0016020">
    <property type="term" value="C:membrane"/>
    <property type="evidence" value="ECO:0007669"/>
    <property type="project" value="UniProtKB-SubCell"/>
</dbReference>
<evidence type="ECO:0000256" key="1">
    <source>
        <dbReference type="ARBA" id="ARBA00004141"/>
    </source>
</evidence>
<feature type="region of interest" description="Disordered" evidence="6">
    <location>
        <begin position="299"/>
        <end position="333"/>
    </location>
</feature>
<evidence type="ECO:0000259" key="8">
    <source>
        <dbReference type="Pfam" id="PF20684"/>
    </source>
</evidence>